<dbReference type="GO" id="GO:0016758">
    <property type="term" value="F:hexosyltransferase activity"/>
    <property type="evidence" value="ECO:0007669"/>
    <property type="project" value="InterPro"/>
</dbReference>
<name>A0A975GAF3_9THEO</name>
<evidence type="ECO:0000256" key="1">
    <source>
        <dbReference type="ARBA" id="ARBA00006962"/>
    </source>
</evidence>
<dbReference type="Proteomes" id="UP000671913">
    <property type="component" value="Chromosome"/>
</dbReference>
<dbReference type="EMBL" id="CP060096">
    <property type="protein sequence ID" value="QSZ27323.1"/>
    <property type="molecule type" value="Genomic_DNA"/>
</dbReference>
<keyword evidence="7" id="KW-1185">Reference proteome</keyword>
<dbReference type="PANTHER" id="PTHR43025:SF3">
    <property type="entry name" value="MONOGALACTOSYLDIACYLGLYCEROL SYNTHASE 1, CHLOROPLASTIC"/>
    <property type="match status" value="1"/>
</dbReference>
<protein>
    <submittedName>
        <fullName evidence="6">Glycosyltransferase</fullName>
    </submittedName>
</protein>
<proteinExistence type="inferred from homology"/>
<dbReference type="GO" id="GO:0016020">
    <property type="term" value="C:membrane"/>
    <property type="evidence" value="ECO:0007669"/>
    <property type="project" value="GOC"/>
</dbReference>
<feature type="domain" description="Diacylglycerol glucosyltransferase N-terminal" evidence="5">
    <location>
        <begin position="17"/>
        <end position="178"/>
    </location>
</feature>
<dbReference type="SUPFAM" id="SSF53756">
    <property type="entry name" value="UDP-Glycosyltransferase/glycogen phosphorylase"/>
    <property type="match status" value="1"/>
</dbReference>
<dbReference type="RefSeq" id="WP_284680014.1">
    <property type="nucleotide sequence ID" value="NZ_CP060096.1"/>
</dbReference>
<dbReference type="KEGG" id="aaut:ACETAC_10910"/>
<gene>
    <name evidence="6" type="ORF">ACETAC_10910</name>
</gene>
<keyword evidence="2" id="KW-0328">Glycosyltransferase</keyword>
<reference evidence="6" key="1">
    <citation type="submission" date="2020-08" db="EMBL/GenBank/DDBJ databases">
        <title>Genomic insights into the carbon and energy metabolism of the first obligate autotrophic acetogenic bacterium Aceticella autotrophica gen. nov., sp. nov.</title>
        <authorList>
            <person name="Toshchakov S.V."/>
            <person name="Elcheninov A.G."/>
            <person name="Kublanov I.V."/>
            <person name="Frolov E.N."/>
            <person name="Lebedinsky A.V."/>
        </authorList>
    </citation>
    <scope>NUCLEOTIDE SEQUENCE</scope>
    <source>
        <strain evidence="6">3443-3Ac</strain>
    </source>
</reference>
<dbReference type="GO" id="GO:0009247">
    <property type="term" value="P:glycolipid biosynthetic process"/>
    <property type="evidence" value="ECO:0007669"/>
    <property type="project" value="InterPro"/>
</dbReference>
<dbReference type="InterPro" id="IPR050519">
    <property type="entry name" value="Glycosyltransf_28_UgtP"/>
</dbReference>
<dbReference type="InterPro" id="IPR001296">
    <property type="entry name" value="Glyco_trans_1"/>
</dbReference>
<dbReference type="Pfam" id="PF00534">
    <property type="entry name" value="Glycos_transf_1"/>
    <property type="match status" value="1"/>
</dbReference>
<evidence type="ECO:0000313" key="7">
    <source>
        <dbReference type="Proteomes" id="UP000671913"/>
    </source>
</evidence>
<accession>A0A975GAF3</accession>
<dbReference type="AlphaFoldDB" id="A0A975GAF3"/>
<evidence type="ECO:0000256" key="3">
    <source>
        <dbReference type="ARBA" id="ARBA00022679"/>
    </source>
</evidence>
<evidence type="ECO:0000313" key="6">
    <source>
        <dbReference type="EMBL" id="QSZ27323.1"/>
    </source>
</evidence>
<comment type="similarity">
    <text evidence="1">Belongs to the glycosyltransferase 28 family.</text>
</comment>
<evidence type="ECO:0000259" key="4">
    <source>
        <dbReference type="Pfam" id="PF00534"/>
    </source>
</evidence>
<organism evidence="6 7">
    <name type="scientific">Aceticella autotrophica</name>
    <dbReference type="NCBI Taxonomy" id="2755338"/>
    <lineage>
        <taxon>Bacteria</taxon>
        <taxon>Bacillati</taxon>
        <taxon>Bacillota</taxon>
        <taxon>Clostridia</taxon>
        <taxon>Thermoanaerobacterales</taxon>
        <taxon>Thermoanaerobacteraceae</taxon>
        <taxon>Aceticella</taxon>
    </lineage>
</organism>
<sequence length="371" mass="42572">MNKKKILILYEDIGTGHKRTALALKKAFEKYDNIEAFVANPFGEKFPGLSNLTAQIYLKTIKLTPDLYGYLYEMERDKIERKINKLVGISVYKFIKDYVLDYAPDAIICTHPFSCSILSHMKKNLDIPVYAILTDYDVHAYWIHWYIDGYFVGSEEMKNQMMEMGIKEDKIYVTGIPIDEAFYKKNDKTEMKKKLNFDLNKTLILIMGGGLGLGNIKKAVKVLQKNEDLQLAVICGYNNNLKNTLLENTGKNVSVYGHVDNVHEFMDASDILITKSGGLTITEAITKRLPIVVFDPIPGQEERNLKFLLKKRIALRIKDIDTLDKKIFTLINDKTKLEKISERMAELTIMYSADKVCEIIIKKSQKNIINL</sequence>
<keyword evidence="3" id="KW-0808">Transferase</keyword>
<evidence type="ECO:0000256" key="2">
    <source>
        <dbReference type="ARBA" id="ARBA00022676"/>
    </source>
</evidence>
<dbReference type="Pfam" id="PF06925">
    <property type="entry name" value="MGDG_synth"/>
    <property type="match status" value="1"/>
</dbReference>
<dbReference type="Gene3D" id="3.40.50.2000">
    <property type="entry name" value="Glycogen Phosphorylase B"/>
    <property type="match status" value="1"/>
</dbReference>
<evidence type="ECO:0000259" key="5">
    <source>
        <dbReference type="Pfam" id="PF06925"/>
    </source>
</evidence>
<feature type="domain" description="Glycosyl transferase family 1" evidence="4">
    <location>
        <begin position="187"/>
        <end position="343"/>
    </location>
</feature>
<dbReference type="PANTHER" id="PTHR43025">
    <property type="entry name" value="MONOGALACTOSYLDIACYLGLYCEROL SYNTHASE"/>
    <property type="match status" value="1"/>
</dbReference>
<dbReference type="InterPro" id="IPR009695">
    <property type="entry name" value="Diacylglyc_glucosyltr_N"/>
</dbReference>